<reference evidence="2" key="1">
    <citation type="submission" date="2021-03" db="EMBL/GenBank/DDBJ databases">
        <title>The complete genome sequence of Acetobacter sp. TBRC 12339.</title>
        <authorList>
            <person name="Charoenyingcharoen P."/>
            <person name="Yukphan P."/>
        </authorList>
    </citation>
    <scope>NUCLEOTIDE SEQUENCE</scope>
    <source>
        <strain evidence="2">TBRC 12339</strain>
    </source>
</reference>
<dbReference type="Pfam" id="PF13614">
    <property type="entry name" value="AAA_31"/>
    <property type="match status" value="1"/>
</dbReference>
<dbReference type="SUPFAM" id="SSF46955">
    <property type="entry name" value="Putative DNA-binding domain"/>
    <property type="match status" value="1"/>
</dbReference>
<accession>A0A939HNB9</accession>
<evidence type="ECO:0000313" key="3">
    <source>
        <dbReference type="Proteomes" id="UP000664073"/>
    </source>
</evidence>
<evidence type="ECO:0000259" key="1">
    <source>
        <dbReference type="Pfam" id="PF13614"/>
    </source>
</evidence>
<dbReference type="PANTHER" id="PTHR13696">
    <property type="entry name" value="P-LOOP CONTAINING NUCLEOSIDE TRIPHOSPHATE HYDROLASE"/>
    <property type="match status" value="1"/>
</dbReference>
<dbReference type="EMBL" id="JAFVMH010000008">
    <property type="protein sequence ID" value="MBO1326190.1"/>
    <property type="molecule type" value="Genomic_DNA"/>
</dbReference>
<comment type="caution">
    <text evidence="2">The sequence shown here is derived from an EMBL/GenBank/DDBJ whole genome shotgun (WGS) entry which is preliminary data.</text>
</comment>
<dbReference type="PANTHER" id="PTHR13696:SF52">
    <property type="entry name" value="PARA FAMILY PROTEIN CT_582"/>
    <property type="match status" value="1"/>
</dbReference>
<gene>
    <name evidence="2" type="ORF">J2D77_13630</name>
</gene>
<proteinExistence type="predicted"/>
<dbReference type="InterPro" id="IPR025669">
    <property type="entry name" value="AAA_dom"/>
</dbReference>
<feature type="domain" description="AAA" evidence="1">
    <location>
        <begin position="104"/>
        <end position="283"/>
    </location>
</feature>
<dbReference type="CDD" id="cd02042">
    <property type="entry name" value="ParAB_family"/>
    <property type="match status" value="1"/>
</dbReference>
<dbReference type="InterPro" id="IPR027417">
    <property type="entry name" value="P-loop_NTPase"/>
</dbReference>
<evidence type="ECO:0000313" key="2">
    <source>
        <dbReference type="EMBL" id="MBO1326190.1"/>
    </source>
</evidence>
<dbReference type="AlphaFoldDB" id="A0A939HNB9"/>
<organism evidence="2 3">
    <name type="scientific">Acetobacter garciniae</name>
    <dbReference type="NCBI Taxonomy" id="2817435"/>
    <lineage>
        <taxon>Bacteria</taxon>
        <taxon>Pseudomonadati</taxon>
        <taxon>Pseudomonadota</taxon>
        <taxon>Alphaproteobacteria</taxon>
        <taxon>Acetobacterales</taxon>
        <taxon>Acetobacteraceae</taxon>
        <taxon>Acetobacter</taxon>
    </lineage>
</organism>
<keyword evidence="3" id="KW-1185">Reference proteome</keyword>
<protein>
    <submittedName>
        <fullName evidence="2">AAA family ATPase</fullName>
    </submittedName>
</protein>
<dbReference type="Gene3D" id="3.40.50.300">
    <property type="entry name" value="P-loop containing nucleotide triphosphate hydrolases"/>
    <property type="match status" value="1"/>
</dbReference>
<dbReference type="InterPro" id="IPR050678">
    <property type="entry name" value="DNA_Partitioning_ATPase"/>
</dbReference>
<dbReference type="InterPro" id="IPR009061">
    <property type="entry name" value="DNA-bd_dom_put_sf"/>
</dbReference>
<dbReference type="Proteomes" id="UP000664073">
    <property type="component" value="Unassembled WGS sequence"/>
</dbReference>
<name>A0A939HNB9_9PROT</name>
<dbReference type="RefSeq" id="WP_207846881.1">
    <property type="nucleotide sequence ID" value="NZ_JAFVMH010000008.1"/>
</dbReference>
<dbReference type="SUPFAM" id="SSF52540">
    <property type="entry name" value="P-loop containing nucleoside triphosphate hydrolases"/>
    <property type="match status" value="1"/>
</dbReference>
<sequence length="398" mass="43604">MNAIPDEIAILANAGEQMIERLRQKAFLPEARKALNLRFGIAEAAQLLGCSTNRIRMAEDDGRLPPPVPTENGRRPGYTIEELQLMRKVLGASPSRPDGDMPAIMAVQNFKGGVGKSTVTVHLAHYLAIQGYRVLVVDCDSQATTTTLFGFNPHFNISRDETLYPYLSIEPTQDDLDYAIKRTPWPNIDLIPSNLELFDVEYELAAAGVDGQSVLATRFRKLKQGLAQIGRNYDIILLDPPPALGTISLAVMQAANALLVPLAATIPDFCSTVQFLSMMDQVIAQLTAAGFEIDYQFVRLVCSKFASNDPAHSMVREIMAKTFGAALLPTPILESAEISHAAIRMMSVYELDRAVGSAKTHKRCRANLDEVMGQIEILIKGMWTRQASADASLALTSQ</sequence>